<gene>
    <name evidence="2" type="ORF">ACFSOX_08295</name>
</gene>
<proteinExistence type="predicted"/>
<reference evidence="3" key="1">
    <citation type="journal article" date="2019" name="Int. J. Syst. Evol. Microbiol.">
        <title>The Global Catalogue of Microorganisms (GCM) 10K type strain sequencing project: providing services to taxonomists for standard genome sequencing and annotation.</title>
        <authorList>
            <consortium name="The Broad Institute Genomics Platform"/>
            <consortium name="The Broad Institute Genome Sequencing Center for Infectious Disease"/>
            <person name="Wu L."/>
            <person name="Ma J."/>
        </authorList>
    </citation>
    <scope>NUCLEOTIDE SEQUENCE [LARGE SCALE GENOMIC DNA]</scope>
    <source>
        <strain evidence="3">CGMCC 1.6774</strain>
    </source>
</reference>
<organism evidence="2 3">
    <name type="scientific">Rhodoplanes azumiensis</name>
    <dbReference type="NCBI Taxonomy" id="1897628"/>
    <lineage>
        <taxon>Bacteria</taxon>
        <taxon>Pseudomonadati</taxon>
        <taxon>Pseudomonadota</taxon>
        <taxon>Alphaproteobacteria</taxon>
        <taxon>Hyphomicrobiales</taxon>
        <taxon>Nitrobacteraceae</taxon>
        <taxon>Rhodoplanes</taxon>
    </lineage>
</organism>
<dbReference type="PANTHER" id="PTHR34980">
    <property type="entry name" value="INNER MEMBRANE PROTEIN-RELATED-RELATED"/>
    <property type="match status" value="1"/>
</dbReference>
<sequence length="128" mass="13769">MTFGEAIASGFRNYVGFEGRASRSEYWFWVLFVVLVSLATGILDYVIFGPGGLSPINALASLALFLPGLAVGIRRLHDIDRTGWWMLLVITVIGGLVLLVFFVMRGTPGPNRFGPDPLGGPVPAGPAY</sequence>
<feature type="transmembrane region" description="Helical" evidence="1">
    <location>
        <begin position="85"/>
        <end position="104"/>
    </location>
</feature>
<dbReference type="EMBL" id="JBHUIW010000007">
    <property type="protein sequence ID" value="MFD2182149.1"/>
    <property type="molecule type" value="Genomic_DNA"/>
</dbReference>
<evidence type="ECO:0000256" key="1">
    <source>
        <dbReference type="SAM" id="Phobius"/>
    </source>
</evidence>
<keyword evidence="3" id="KW-1185">Reference proteome</keyword>
<dbReference type="RefSeq" id="WP_378477331.1">
    <property type="nucleotide sequence ID" value="NZ_JBHUIW010000007.1"/>
</dbReference>
<dbReference type="Pfam" id="PF05656">
    <property type="entry name" value="DUF805"/>
    <property type="match status" value="1"/>
</dbReference>
<protein>
    <submittedName>
        <fullName evidence="2">DUF805 domain-containing protein</fullName>
    </submittedName>
</protein>
<feature type="transmembrane region" description="Helical" evidence="1">
    <location>
        <begin position="26"/>
        <end position="48"/>
    </location>
</feature>
<keyword evidence="1" id="KW-0472">Membrane</keyword>
<accession>A0ABW5AJN9</accession>
<dbReference type="PANTHER" id="PTHR34980:SF2">
    <property type="entry name" value="INNER MEMBRANE PROTEIN YHAH-RELATED"/>
    <property type="match status" value="1"/>
</dbReference>
<keyword evidence="1" id="KW-1133">Transmembrane helix</keyword>
<keyword evidence="1" id="KW-0812">Transmembrane</keyword>
<dbReference type="Proteomes" id="UP001597314">
    <property type="component" value="Unassembled WGS sequence"/>
</dbReference>
<feature type="transmembrane region" description="Helical" evidence="1">
    <location>
        <begin position="54"/>
        <end position="73"/>
    </location>
</feature>
<evidence type="ECO:0000313" key="3">
    <source>
        <dbReference type="Proteomes" id="UP001597314"/>
    </source>
</evidence>
<dbReference type="InterPro" id="IPR008523">
    <property type="entry name" value="DUF805"/>
</dbReference>
<name>A0ABW5AJN9_9BRAD</name>
<comment type="caution">
    <text evidence="2">The sequence shown here is derived from an EMBL/GenBank/DDBJ whole genome shotgun (WGS) entry which is preliminary data.</text>
</comment>
<evidence type="ECO:0000313" key="2">
    <source>
        <dbReference type="EMBL" id="MFD2182149.1"/>
    </source>
</evidence>